<evidence type="ECO:0000256" key="2">
    <source>
        <dbReference type="ARBA" id="ARBA00043942"/>
    </source>
</evidence>
<dbReference type="PANTHER" id="PTHR28052">
    <property type="entry name" value="UPF0545 PROTEIN C22ORF39"/>
    <property type="match status" value="1"/>
</dbReference>
<evidence type="ECO:0000256" key="4">
    <source>
        <dbReference type="ARBA" id="ARBA00044235"/>
    </source>
</evidence>
<comment type="subcellular location">
    <subcellularLocation>
        <location evidence="2">Synaptic cleft</location>
    </subcellularLocation>
</comment>
<gene>
    <name evidence="6" type="ORF">NEZAVI_LOCUS13751</name>
</gene>
<accession>A0A9P0HNX0</accession>
<comment type="similarity">
    <text evidence="1">Belongs to the UPF0545 family.</text>
</comment>
<evidence type="ECO:0000256" key="3">
    <source>
        <dbReference type="ARBA" id="ARBA00044072"/>
    </source>
</evidence>
<dbReference type="AlphaFoldDB" id="A0A9P0HNX0"/>
<evidence type="ECO:0000256" key="5">
    <source>
        <dbReference type="SAM" id="MobiDB-lite"/>
    </source>
</evidence>
<feature type="region of interest" description="Disordered" evidence="5">
    <location>
        <begin position="88"/>
        <end position="110"/>
    </location>
</feature>
<dbReference type="PANTHER" id="PTHR28052:SF1">
    <property type="entry name" value="UPF0545 PROTEIN C22ORF39"/>
    <property type="match status" value="1"/>
</dbReference>
<evidence type="ECO:0000313" key="7">
    <source>
        <dbReference type="Proteomes" id="UP001152798"/>
    </source>
</evidence>
<dbReference type="OrthoDB" id="5946508at2759"/>
<dbReference type="Pfam" id="PF11326">
    <property type="entry name" value="PANTS-like"/>
    <property type="match status" value="1"/>
</dbReference>
<dbReference type="Proteomes" id="UP001152798">
    <property type="component" value="Chromosome 6"/>
</dbReference>
<dbReference type="EMBL" id="OV725082">
    <property type="protein sequence ID" value="CAH1405569.1"/>
    <property type="molecule type" value="Genomic_DNA"/>
</dbReference>
<keyword evidence="7" id="KW-1185">Reference proteome</keyword>
<evidence type="ECO:0000313" key="6">
    <source>
        <dbReference type="EMBL" id="CAH1405569.1"/>
    </source>
</evidence>
<name>A0A9P0HNX0_NEZVI</name>
<dbReference type="GO" id="GO:0043083">
    <property type="term" value="C:synaptic cleft"/>
    <property type="evidence" value="ECO:0007669"/>
    <property type="project" value="UniProtKB-SubCell"/>
</dbReference>
<evidence type="ECO:0000256" key="1">
    <source>
        <dbReference type="ARBA" id="ARBA00006412"/>
    </source>
</evidence>
<sequence>MVVSDEFIDNNSWMVRNCSLYDDEYSDCTSMHARIHQYFVKGKMDDCRQWKRCYNNCVKWEETKDRRAFKELIDDELDKRKERLSGHLDNDVWEKRREPPPHWNDPLPPHIEKRIKNSYLDQVTQQMKEGDSKKDSSLCVIS</sequence>
<reference evidence="6" key="1">
    <citation type="submission" date="2022-01" db="EMBL/GenBank/DDBJ databases">
        <authorList>
            <person name="King R."/>
        </authorList>
    </citation>
    <scope>NUCLEOTIDE SEQUENCE</scope>
</reference>
<dbReference type="InterPro" id="IPR021475">
    <property type="entry name" value="Pants/Emi1-like"/>
</dbReference>
<organism evidence="6 7">
    <name type="scientific">Nezara viridula</name>
    <name type="common">Southern green stink bug</name>
    <name type="synonym">Cimex viridulus</name>
    <dbReference type="NCBI Taxonomy" id="85310"/>
    <lineage>
        <taxon>Eukaryota</taxon>
        <taxon>Metazoa</taxon>
        <taxon>Ecdysozoa</taxon>
        <taxon>Arthropoda</taxon>
        <taxon>Hexapoda</taxon>
        <taxon>Insecta</taxon>
        <taxon>Pterygota</taxon>
        <taxon>Neoptera</taxon>
        <taxon>Paraneoptera</taxon>
        <taxon>Hemiptera</taxon>
        <taxon>Heteroptera</taxon>
        <taxon>Panheteroptera</taxon>
        <taxon>Pentatomomorpha</taxon>
        <taxon>Pentatomoidea</taxon>
        <taxon>Pentatomidae</taxon>
        <taxon>Pentatominae</taxon>
        <taxon>Nezara</taxon>
    </lineage>
</organism>
<proteinExistence type="inferred from homology"/>
<feature type="compositionally biased region" description="Basic and acidic residues" evidence="5">
    <location>
        <begin position="88"/>
        <end position="100"/>
    </location>
</feature>
<protein>
    <recommendedName>
        <fullName evidence="3">Synaptic plasticity regulator PANTS</fullName>
    </recommendedName>
    <alternativeName>
        <fullName evidence="4">Plasticity-associated neural transcript short</fullName>
    </alternativeName>
</protein>